<proteinExistence type="predicted"/>
<reference evidence="5 6" key="1">
    <citation type="submission" date="2024-09" db="EMBL/GenBank/DDBJ databases">
        <title>Laminarin stimulates single cell rates of sulfate reduction while oxygen inhibits transcriptomic activity in coastal marine sediment.</title>
        <authorList>
            <person name="Lindsay M."/>
            <person name="Orcutt B."/>
            <person name="Emerson D."/>
            <person name="Stepanauskas R."/>
            <person name="D'Angelo T."/>
        </authorList>
    </citation>
    <scope>NUCLEOTIDE SEQUENCE [LARGE SCALE GENOMIC DNA]</scope>
    <source>
        <strain evidence="5">SAG AM-311-K15</strain>
    </source>
</reference>
<evidence type="ECO:0000256" key="3">
    <source>
        <dbReference type="ARBA" id="ARBA00022827"/>
    </source>
</evidence>
<comment type="cofactor">
    <cofactor evidence="1">
        <name>FAD</name>
        <dbReference type="ChEBI" id="CHEBI:57692"/>
    </cofactor>
</comment>
<dbReference type="PRINTS" id="PR00368">
    <property type="entry name" value="FADPNR"/>
</dbReference>
<dbReference type="PANTHER" id="PTHR43429">
    <property type="entry name" value="PYRIDINE NUCLEOTIDE-DISULFIDE OXIDOREDUCTASE DOMAIN-CONTAINING"/>
    <property type="match status" value="1"/>
</dbReference>
<keyword evidence="3" id="KW-0274">FAD</keyword>
<dbReference type="SUPFAM" id="SSF51905">
    <property type="entry name" value="FAD/NAD(P)-binding domain"/>
    <property type="match status" value="2"/>
</dbReference>
<dbReference type="EMBL" id="JBHPBY010000429">
    <property type="protein sequence ID" value="MFC1853130.1"/>
    <property type="molecule type" value="Genomic_DNA"/>
</dbReference>
<evidence type="ECO:0000313" key="6">
    <source>
        <dbReference type="Proteomes" id="UP001594351"/>
    </source>
</evidence>
<dbReference type="Gene3D" id="3.50.50.60">
    <property type="entry name" value="FAD/NAD(P)-binding domain"/>
    <property type="match status" value="2"/>
</dbReference>
<evidence type="ECO:0000256" key="2">
    <source>
        <dbReference type="ARBA" id="ARBA00022630"/>
    </source>
</evidence>
<name>A0ABV6Z3V6_UNCC1</name>
<dbReference type="PANTHER" id="PTHR43429:SF3">
    <property type="entry name" value="NITRITE REDUCTASE [NAD(P)H]"/>
    <property type="match status" value="1"/>
</dbReference>
<dbReference type="Proteomes" id="UP001594351">
    <property type="component" value="Unassembled WGS sequence"/>
</dbReference>
<organism evidence="5 6">
    <name type="scientific">candidate division CSSED10-310 bacterium</name>
    <dbReference type="NCBI Taxonomy" id="2855610"/>
    <lineage>
        <taxon>Bacteria</taxon>
        <taxon>Bacteria division CSSED10-310</taxon>
    </lineage>
</organism>
<dbReference type="InterPro" id="IPR036188">
    <property type="entry name" value="FAD/NAD-bd_sf"/>
</dbReference>
<keyword evidence="6" id="KW-1185">Reference proteome</keyword>
<keyword evidence="2" id="KW-0285">Flavoprotein</keyword>
<evidence type="ECO:0000259" key="4">
    <source>
        <dbReference type="Pfam" id="PF07992"/>
    </source>
</evidence>
<evidence type="ECO:0000256" key="1">
    <source>
        <dbReference type="ARBA" id="ARBA00001974"/>
    </source>
</evidence>
<dbReference type="PRINTS" id="PR00411">
    <property type="entry name" value="PNDRDTASEI"/>
</dbReference>
<accession>A0ABV6Z3V6</accession>
<gene>
    <name evidence="5" type="ORF">ACFL27_23275</name>
</gene>
<dbReference type="InterPro" id="IPR050260">
    <property type="entry name" value="FAD-bd_OxRdtase"/>
</dbReference>
<feature type="domain" description="FAD/NAD(P)-binding" evidence="4">
    <location>
        <begin position="2"/>
        <end position="298"/>
    </location>
</feature>
<feature type="non-terminal residue" evidence="5">
    <location>
        <position position="344"/>
    </location>
</feature>
<dbReference type="Pfam" id="PF07992">
    <property type="entry name" value="Pyr_redox_2"/>
    <property type="match status" value="1"/>
</dbReference>
<comment type="caution">
    <text evidence="5">The sequence shown here is derived from an EMBL/GenBank/DDBJ whole genome shotgun (WGS) entry which is preliminary data.</text>
</comment>
<sequence length="344" mass="37355">MKFVVIGSSAAGINAVEVLRRLRPEATIDLISEENAPLYSRSLLSFYLAGQLPETKLLYRPNNFYQQYDIRAHVGARAIRIDPSSKQVHLASGEKIAYDSLLIATGARSKMPQIPGIELDGIYPLRDLKDAHAIKKRLKQAPKAAILGGGLVGLKAAQALKNCGLKVTVVVKSGRLLSQMLDTEAAKIFESCLQQHHIDLIPGKEAVAFQGRHSVEKIILDDGSSLDTNLVIIGKGVKPNTELLPESAQKSHYGIPVNHFLQTNVEHLYAAGDVVETNDLARGEKRINALWPCAVEQGRIAATNMAGKPTAYAGSMSMNSLQFFNIPVISMGIVSAQAPEFKEI</sequence>
<protein>
    <submittedName>
        <fullName evidence="5">NAD(P)/FAD-dependent oxidoreductase</fullName>
    </submittedName>
</protein>
<dbReference type="InterPro" id="IPR023753">
    <property type="entry name" value="FAD/NAD-binding_dom"/>
</dbReference>
<evidence type="ECO:0000313" key="5">
    <source>
        <dbReference type="EMBL" id="MFC1853130.1"/>
    </source>
</evidence>